<dbReference type="Proteomes" id="UP000616769">
    <property type="component" value="Unassembled WGS sequence"/>
</dbReference>
<sequence>MIVIHSLQILVVGGDGNCEVFGGDGLGRKHENGAECEKQFSIACISMKSVFKNIAPRFL</sequence>
<evidence type="ECO:0000313" key="2">
    <source>
        <dbReference type="Proteomes" id="UP000616769"/>
    </source>
</evidence>
<reference evidence="1 2" key="1">
    <citation type="journal article" date="2015" name="Parasit. Vectors">
        <title>Draft genome of the scabies mite.</title>
        <authorList>
            <person name="Rider S.D.Jr."/>
            <person name="Morgan M.S."/>
            <person name="Arlian L.G."/>
        </authorList>
    </citation>
    <scope>NUCLEOTIDE SEQUENCE [LARGE SCALE GENOMIC DNA]</scope>
    <source>
        <strain evidence="1">Arlian Lab</strain>
    </source>
</reference>
<organism evidence="1 2">
    <name type="scientific">Sarcoptes scabiei</name>
    <name type="common">Itch mite</name>
    <name type="synonym">Acarus scabiei</name>
    <dbReference type="NCBI Taxonomy" id="52283"/>
    <lineage>
        <taxon>Eukaryota</taxon>
        <taxon>Metazoa</taxon>
        <taxon>Ecdysozoa</taxon>
        <taxon>Arthropoda</taxon>
        <taxon>Chelicerata</taxon>
        <taxon>Arachnida</taxon>
        <taxon>Acari</taxon>
        <taxon>Acariformes</taxon>
        <taxon>Sarcoptiformes</taxon>
        <taxon>Astigmata</taxon>
        <taxon>Psoroptidia</taxon>
        <taxon>Sarcoptoidea</taxon>
        <taxon>Sarcoptidae</taxon>
        <taxon>Sarcoptinae</taxon>
        <taxon>Sarcoptes</taxon>
    </lineage>
</organism>
<gene>
    <name evidence="1" type="ORF">QR98_0061670</name>
</gene>
<dbReference type="EMBL" id="JXLN01011788">
    <property type="protein sequence ID" value="KPM07668.1"/>
    <property type="molecule type" value="Genomic_DNA"/>
</dbReference>
<dbReference type="VEuPathDB" id="VectorBase:SSCA010098"/>
<comment type="caution">
    <text evidence="1">The sequence shown here is derived from an EMBL/GenBank/DDBJ whole genome shotgun (WGS) entry which is preliminary data.</text>
</comment>
<protein>
    <submittedName>
        <fullName evidence="1">Uncharacterized protein</fullName>
    </submittedName>
</protein>
<name>A0A132A9P2_SARSC</name>
<evidence type="ECO:0000313" key="1">
    <source>
        <dbReference type="EMBL" id="KPM07668.1"/>
    </source>
</evidence>
<dbReference type="AlphaFoldDB" id="A0A132A9P2"/>
<accession>A0A132A9P2</accession>
<proteinExistence type="predicted"/>